<dbReference type="GO" id="GO:0051536">
    <property type="term" value="F:iron-sulfur cluster binding"/>
    <property type="evidence" value="ECO:0007669"/>
    <property type="project" value="UniProtKB-KW"/>
</dbReference>
<feature type="domain" description="Phosphatase PP2A regulatory subunit A/Splicing factor 3B subunit 1-like HEAT repeat" evidence="32">
    <location>
        <begin position="947"/>
        <end position="1023"/>
    </location>
</feature>
<dbReference type="InterPro" id="IPR042087">
    <property type="entry name" value="DNA_pol_B_thumb"/>
</dbReference>
<dbReference type="GO" id="GO:0004527">
    <property type="term" value="F:exonuclease activity"/>
    <property type="evidence" value="ECO:0007669"/>
    <property type="project" value="UniProtKB-KW"/>
</dbReference>
<comment type="catalytic activity">
    <reaction evidence="25">
        <text>DNA(n) + a 2'-deoxyribonucleoside 5'-triphosphate = DNA(n+1) + diphosphate</text>
        <dbReference type="Rhea" id="RHEA:22508"/>
        <dbReference type="Rhea" id="RHEA-COMP:17339"/>
        <dbReference type="Rhea" id="RHEA-COMP:17340"/>
        <dbReference type="ChEBI" id="CHEBI:33019"/>
        <dbReference type="ChEBI" id="CHEBI:61560"/>
        <dbReference type="ChEBI" id="CHEBI:173112"/>
        <dbReference type="EC" id="2.7.7.7"/>
    </reaction>
</comment>
<sequence>MSDRKELTNYTAPKEVLDDFNKEMEEEDHNPFAESIQSRQIAQRQSDYHNRRFNRGEGDLSNDNFTGTGGEGSSYADRMRQNELDREEARVRKILHERKEQQEESGEKSMAVDGDKTPPRESFKLENDATPPRDAFEQKPRQRKRRWDVAPDQSTEQVKTETTDTADTADSSQVQPKKRKSRWDEAPADARPQEAKPRRSRWDQTPSTNPEHDKTVADVAAMLPPALMGLPAAPQGLDPFSAHNANQRNRYISDEELNILLPSQGYLIVPVPDGYEPIRSSAHKMMSVMPMDTGFNIADKGVSAEALGISTGDLPTEIEGIGSLAYLKPEDAQYFGKVLQGEDVEPGLSMEELKDRKIMRLLLKIKNGTPQVRKSALRQITEKARELGAGPLFDRILPLLMERTLEDQERHLLVKVIDRVLYKLDDLVRPYVHKILVVIEPLLIDEDYFARVEGREIISNLAKAAGLAHMISTMRPDIDHMDEYVRNTTARAFSVVASALGIPALLPFLKAVCRSKKSWQARHTGIRIVQQIAIMMGCAILPHLRHLVSAIAHSLEDEQQKVRTMGALAIAALAEAATPYGIESFDAVLKPLWLGIRKHRGKALAAFLKAIGFIIPLMDAEYASYYTKEVMVILIREFQSSDEEMKKIVLKVVKQCAATDGVEPGYLKEEVLPDFFRNFWVRRMALDRRNYRQVVETTVELANKCGVMEIVGRIVNSLKDESEPMRKMVMETVTKVVENLGAADIDERLEIQLIDGMIYSFQEQTLEDAVMLDGFGTIVNALGSRVQPYLLQIISTILWRLNNKGAKVRMQAADLTARLAVVIKTCNEEQYLHKLGVVLFEGLGEEYPDTLGSFIAAEAAIANVVGMNEMQPPVRDLLPRMTPILRNRHEKVQEATINLIGRIADRGSEYVPAREWMRICFELLDLLKANKKAIRRAAVNSFGYIAKAIGPQDVLSVLLTNLRVQERQSRVCSTVAIAIVAETCGPFTCIPAILNEYRTPDLNVRNGCLKALAWVCEYIGELAKDYVYALVGCVEDSITDRDHVHRQTSAAIIKHLTLGVAGFGKEDALLHMLNLVWPNIYEVSPHVIGSVMDAIEAMRVGLGPGLLLYYSLQGLFHPARRVREPYWRIYNTLYVGAQDALVPYYPNLEEVGNERNNFKQNIRVEDIENPINKKRKITDDTKSGKLGSQNDKKQSNFADILESLQDDAEKNSAESHQVWGRPRVPSFEPMVDPIVFQQIDLEETSIPGAEPFIRMHGVTQDGLSVLANVTGFLPYLYIAAPRGFTMEESEGFAGYLNASFGNNGKTIVSKIEIHNKRSLWGYRGDEISPFVKITFVDQRSMTRVRGCFERGEIHFREFFDDAIQTYESNITYDLRFMIDKKVVGMSWVECPGGAYNLKSPSAKVSKAQLEFDIHHKDLIAHQPDGEWQKMAPLRILSFDIECAGRQGIFPEAQIDPVIQIANMVTRQGESKPFIRNVFTLKSCAHIAGSQVISYEDETKMLHAWRDFVEEADPDVIIGYNIANFDIPYLMDRAKALKATKFPYLGRMKNVKSEVGSSHFSSKAYGTRDSKQTNMEGRLQLDLLQLIQREHKLRSYSLNSVCAEFLGEQKEDVHHSIITELQNGTPESRRRLAVYCLKDAYLPQRLLDRLMSLVNQTEMARVTGVPFNYLLAKGQSIKVMSQICRQAQVHGYLVPALRVEGSDEQYEGATVIEPRRGYYDVPITTLDFSSLYPSIMMAHNLCYTTLLDSHTVERLKLKEGVDYIKTPNNDLFVTSSKRKGLLPVVLQDLISARKRARADIKNEKDPFRRAVLDGRQLALKVSANSVYGFTGATIGKLPCLPISSSTTAYGRRMIERTKEEVESHYKVSNNYSHDAEVVYGDTDSVMIKFGCNDLKTAMELGAEAAGVISAKFPNPIKLEFEKVYYPYLLINKKRYAGLYWTRTETHDKMDTKGIETVRRDNCRLVGTVITTCLHKMLIDRDVNGAVDYTKHVISELLQNKVDMSQLVITKALTKTEYDAKQAHVCLAERMRKRDPGSAPALGDRVAYVIVKGSKGAAAYERSEDPLYVLENNVPIDTKYYLENQLSKPLLRIFEPILGEKANSLLTGDHTRTITVATPSIGGLMKFAVKTVTCLGCKAPIRGSEAAVCKNCKNKAGELYQKQVASVAALQVQFARLWTQCQRCQGSLHQDVICTNKDCNIFYMRQRSKFEVASAVNTLERFNDDNSW</sequence>
<dbReference type="InterPro" id="IPR006134">
    <property type="entry name" value="DNA-dir_DNA_pol_B_multi_dom"/>
</dbReference>
<dbReference type="GO" id="GO:0000166">
    <property type="term" value="F:nucleotide binding"/>
    <property type="evidence" value="ECO:0007669"/>
    <property type="project" value="InterPro"/>
</dbReference>
<keyword evidence="34" id="KW-1185">Reference proteome</keyword>
<evidence type="ECO:0000256" key="13">
    <source>
        <dbReference type="ARBA" id="ARBA00022737"/>
    </source>
</evidence>
<proteinExistence type="inferred from homology"/>
<keyword evidence="20" id="KW-0238">DNA-binding</keyword>
<evidence type="ECO:0000259" key="29">
    <source>
        <dbReference type="Pfam" id="PF03104"/>
    </source>
</evidence>
<comment type="cofactor">
    <cofactor evidence="1">
        <name>[4Fe-4S] cluster</name>
        <dbReference type="ChEBI" id="CHEBI:49883"/>
    </cofactor>
</comment>
<evidence type="ECO:0000313" key="33">
    <source>
        <dbReference type="EMBL" id="TIA91788.1"/>
    </source>
</evidence>
<dbReference type="FunFam" id="1.10.132.60:FF:000001">
    <property type="entry name" value="DNA polymerase"/>
    <property type="match status" value="1"/>
</dbReference>
<evidence type="ECO:0000256" key="19">
    <source>
        <dbReference type="ARBA" id="ARBA00023014"/>
    </source>
</evidence>
<dbReference type="SUPFAM" id="SSF48371">
    <property type="entry name" value="ARM repeat"/>
    <property type="match status" value="1"/>
</dbReference>
<dbReference type="Gene3D" id="3.90.1600.10">
    <property type="entry name" value="Palm domain of DNA polymerase"/>
    <property type="match status" value="1"/>
</dbReference>
<dbReference type="SUPFAM" id="SSF53098">
    <property type="entry name" value="Ribonuclease H-like"/>
    <property type="match status" value="1"/>
</dbReference>
<keyword evidence="19" id="KW-0411">Iron-sulfur</keyword>
<keyword evidence="18" id="KW-0408">Iron</keyword>
<dbReference type="Pfam" id="PF08920">
    <property type="entry name" value="SF3b1"/>
    <property type="match status" value="1"/>
</dbReference>
<keyword evidence="22" id="KW-0539">Nucleus</keyword>
<comment type="similarity">
    <text evidence="24">Belongs to the phosphatase 2A regulatory subunit A family.</text>
</comment>
<evidence type="ECO:0000256" key="2">
    <source>
        <dbReference type="ARBA" id="ARBA00004123"/>
    </source>
</evidence>
<keyword evidence="8" id="KW-0548">Nucleotidyltransferase</keyword>
<feature type="region of interest" description="Disordered" evidence="27">
    <location>
        <begin position="1"/>
        <end position="214"/>
    </location>
</feature>
<evidence type="ECO:0000256" key="3">
    <source>
        <dbReference type="ARBA" id="ARBA00005754"/>
    </source>
</evidence>
<evidence type="ECO:0000256" key="20">
    <source>
        <dbReference type="ARBA" id="ARBA00023125"/>
    </source>
</evidence>
<comment type="caution">
    <text evidence="33">The sequence shown here is derived from an EMBL/GenBank/DDBJ whole genome shotgun (WGS) entry which is preliminary data.</text>
</comment>
<keyword evidence="16" id="KW-0269">Exonuclease</keyword>
<evidence type="ECO:0000256" key="5">
    <source>
        <dbReference type="ARBA" id="ARBA00012417"/>
    </source>
</evidence>
<organism evidence="33 34">
    <name type="scientific">Wallemia hederae</name>
    <dbReference type="NCBI Taxonomy" id="1540922"/>
    <lineage>
        <taxon>Eukaryota</taxon>
        <taxon>Fungi</taxon>
        <taxon>Dikarya</taxon>
        <taxon>Basidiomycota</taxon>
        <taxon>Wallemiomycotina</taxon>
        <taxon>Wallemiomycetes</taxon>
        <taxon>Wallemiales</taxon>
        <taxon>Wallemiaceae</taxon>
        <taxon>Wallemia</taxon>
    </lineage>
</organism>
<dbReference type="GO" id="GO:0003729">
    <property type="term" value="F:mRNA binding"/>
    <property type="evidence" value="ECO:0007669"/>
    <property type="project" value="InterPro"/>
</dbReference>
<dbReference type="InterPro" id="IPR038737">
    <property type="entry name" value="SF3b_su1-like"/>
</dbReference>
<dbReference type="FunFam" id="1.25.10.10:FF:000329">
    <property type="entry name" value="Splicing factor 3b, subunit 1"/>
    <property type="match status" value="1"/>
</dbReference>
<dbReference type="InterPro" id="IPR036397">
    <property type="entry name" value="RNaseH_sf"/>
</dbReference>
<dbReference type="PROSITE" id="PS00116">
    <property type="entry name" value="DNA_POLYMERASE_B"/>
    <property type="match status" value="1"/>
</dbReference>
<feature type="domain" description="Splicing factor 3B subunit 1" evidence="30">
    <location>
        <begin position="176"/>
        <end position="298"/>
    </location>
</feature>
<evidence type="ECO:0000256" key="23">
    <source>
        <dbReference type="ARBA" id="ARBA00024411"/>
    </source>
</evidence>
<reference evidence="33 34" key="1">
    <citation type="submission" date="2019-03" db="EMBL/GenBank/DDBJ databases">
        <title>Sequencing 23 genomes of Wallemia ichthyophaga.</title>
        <authorList>
            <person name="Gostincar C."/>
        </authorList>
    </citation>
    <scope>NUCLEOTIDE SEQUENCE [LARGE SCALE GENOMIC DNA]</scope>
    <source>
        <strain evidence="33 34">EXF-5753</strain>
    </source>
</reference>
<keyword evidence="10" id="KW-0540">Nuclease</keyword>
<dbReference type="FunFam" id="1.25.10.10:FF:000088">
    <property type="entry name" value="Splicing factor 3b, subunit 1"/>
    <property type="match status" value="1"/>
</dbReference>
<keyword evidence="11" id="KW-0479">Metal-binding</keyword>
<dbReference type="Pfam" id="PF14260">
    <property type="entry name" value="zf-C4pol"/>
    <property type="match status" value="1"/>
</dbReference>
<keyword evidence="7" id="KW-0808">Transferase</keyword>
<evidence type="ECO:0000256" key="4">
    <source>
        <dbReference type="ARBA" id="ARBA00005755"/>
    </source>
</evidence>
<dbReference type="InterPro" id="IPR054573">
    <property type="entry name" value="PP2A/SF3B1-like_HEAT"/>
</dbReference>
<feature type="compositionally biased region" description="Basic and acidic residues" evidence="27">
    <location>
        <begin position="113"/>
        <end position="127"/>
    </location>
</feature>
<evidence type="ECO:0000256" key="24">
    <source>
        <dbReference type="ARBA" id="ARBA00038332"/>
    </source>
</evidence>
<keyword evidence="15" id="KW-0862">Zinc</keyword>
<dbReference type="Pfam" id="PF03104">
    <property type="entry name" value="DNA_pol_B_exo1"/>
    <property type="match status" value="1"/>
</dbReference>
<evidence type="ECO:0000256" key="9">
    <source>
        <dbReference type="ARBA" id="ARBA00022705"/>
    </source>
</evidence>
<feature type="domain" description="DNA-directed DNA polymerase family B multifunctional" evidence="28">
    <location>
        <begin position="1664"/>
        <end position="2095"/>
    </location>
</feature>
<feature type="domain" description="C4-type zinc-finger of DNA polymerase delta" evidence="31">
    <location>
        <begin position="2132"/>
        <end position="2203"/>
    </location>
</feature>
<keyword evidence="9" id="KW-0235">DNA replication</keyword>
<feature type="compositionally biased region" description="Low complexity" evidence="27">
    <location>
        <begin position="35"/>
        <end position="45"/>
    </location>
</feature>
<comment type="similarity">
    <text evidence="4">Belongs to the DNA polymerase type-B family.</text>
</comment>
<dbReference type="InterPro" id="IPR012337">
    <property type="entry name" value="RNaseH-like_sf"/>
</dbReference>
<dbReference type="InterPro" id="IPR017964">
    <property type="entry name" value="DNA-dir_DNA_pol_B_CS"/>
</dbReference>
<dbReference type="Gene3D" id="3.30.420.10">
    <property type="entry name" value="Ribonuclease H-like superfamily/Ribonuclease H"/>
    <property type="match status" value="1"/>
</dbReference>
<dbReference type="GO" id="GO:0000245">
    <property type="term" value="P:spliceosomal complex assembly"/>
    <property type="evidence" value="ECO:0007669"/>
    <property type="project" value="InterPro"/>
</dbReference>
<dbReference type="GO" id="GO:0005681">
    <property type="term" value="C:spliceosomal complex"/>
    <property type="evidence" value="ECO:0007669"/>
    <property type="project" value="UniProtKB-KW"/>
</dbReference>
<dbReference type="Pfam" id="PF22646">
    <property type="entry name" value="PPP2R1A-like_HEAT"/>
    <property type="match status" value="1"/>
</dbReference>
<evidence type="ECO:0000256" key="14">
    <source>
        <dbReference type="ARBA" id="ARBA00022801"/>
    </source>
</evidence>
<dbReference type="Pfam" id="PF00136">
    <property type="entry name" value="DNA_pol_B"/>
    <property type="match status" value="1"/>
</dbReference>
<dbReference type="Gene3D" id="3.30.342.10">
    <property type="entry name" value="DNA Polymerase, chain B, domain 1"/>
    <property type="match status" value="1"/>
</dbReference>
<dbReference type="GO" id="GO:0003677">
    <property type="term" value="F:DNA binding"/>
    <property type="evidence" value="ECO:0007669"/>
    <property type="project" value="UniProtKB-KW"/>
</dbReference>
<dbReference type="InterPro" id="IPR015016">
    <property type="entry name" value="SF3b_su1"/>
</dbReference>
<dbReference type="GO" id="GO:0006260">
    <property type="term" value="P:DNA replication"/>
    <property type="evidence" value="ECO:0007669"/>
    <property type="project" value="UniProtKB-KW"/>
</dbReference>
<dbReference type="OrthoDB" id="2414538at2759"/>
<evidence type="ECO:0000256" key="22">
    <source>
        <dbReference type="ARBA" id="ARBA00023242"/>
    </source>
</evidence>
<dbReference type="InterPro" id="IPR016024">
    <property type="entry name" value="ARM-type_fold"/>
</dbReference>
<protein>
    <recommendedName>
        <fullName evidence="23">DNA polymerase delta catalytic subunit</fullName>
        <ecNumber evidence="5">2.7.7.7</ecNumber>
    </recommendedName>
</protein>
<dbReference type="InterPro" id="IPR023211">
    <property type="entry name" value="DNA_pol_palm_dom_sf"/>
</dbReference>
<dbReference type="SMART" id="SM00486">
    <property type="entry name" value="POLBc"/>
    <property type="match status" value="1"/>
</dbReference>
<dbReference type="NCBIfam" id="TIGR00592">
    <property type="entry name" value="pol2"/>
    <property type="match status" value="1"/>
</dbReference>
<comment type="subcellular location">
    <subcellularLocation>
        <location evidence="2">Nucleus</location>
    </subcellularLocation>
</comment>
<evidence type="ECO:0000256" key="7">
    <source>
        <dbReference type="ARBA" id="ARBA00022679"/>
    </source>
</evidence>
<accession>A0A4T0FT98</accession>
<feature type="compositionally biased region" description="Basic and acidic residues" evidence="27">
    <location>
        <begin position="77"/>
        <end position="91"/>
    </location>
</feature>
<dbReference type="FunFam" id="1.25.10.10:FF:000073">
    <property type="entry name" value="Splicing factor 3b, subunit 1"/>
    <property type="match status" value="1"/>
</dbReference>
<evidence type="ECO:0000259" key="32">
    <source>
        <dbReference type="Pfam" id="PF22646"/>
    </source>
</evidence>
<dbReference type="Gene3D" id="1.10.287.690">
    <property type="entry name" value="Helix hairpin bin"/>
    <property type="match status" value="1"/>
</dbReference>
<evidence type="ECO:0000259" key="30">
    <source>
        <dbReference type="Pfam" id="PF08920"/>
    </source>
</evidence>
<feature type="compositionally biased region" description="Basic and acidic residues" evidence="27">
    <location>
        <begin position="191"/>
        <end position="202"/>
    </location>
</feature>
<evidence type="ECO:0000256" key="26">
    <source>
        <dbReference type="PROSITE-ProRule" id="PRU00103"/>
    </source>
</evidence>
<gene>
    <name evidence="33" type="ORF">E3P99_00932</name>
</gene>
<feature type="domain" description="DNA-directed DNA polymerase family B exonuclease" evidence="29">
    <location>
        <begin position="1364"/>
        <end position="1600"/>
    </location>
</feature>
<evidence type="ECO:0000256" key="10">
    <source>
        <dbReference type="ARBA" id="ARBA00022722"/>
    </source>
</evidence>
<evidence type="ECO:0000259" key="31">
    <source>
        <dbReference type="Pfam" id="PF14260"/>
    </source>
</evidence>
<evidence type="ECO:0000256" key="15">
    <source>
        <dbReference type="ARBA" id="ARBA00022833"/>
    </source>
</evidence>
<comment type="similarity">
    <text evidence="3">Belongs to the SF3B1 family.</text>
</comment>
<dbReference type="GO" id="GO:0046872">
    <property type="term" value="F:metal ion binding"/>
    <property type="evidence" value="ECO:0007669"/>
    <property type="project" value="UniProtKB-KW"/>
</dbReference>
<keyword evidence="21" id="KW-0508">mRNA splicing</keyword>
<dbReference type="CDD" id="cd05777">
    <property type="entry name" value="DNA_polB_delta_exo"/>
    <property type="match status" value="1"/>
</dbReference>
<evidence type="ECO:0000256" key="27">
    <source>
        <dbReference type="SAM" id="MobiDB-lite"/>
    </source>
</evidence>
<evidence type="ECO:0000256" key="11">
    <source>
        <dbReference type="ARBA" id="ARBA00022723"/>
    </source>
</evidence>
<evidence type="ECO:0000256" key="25">
    <source>
        <dbReference type="ARBA" id="ARBA00049244"/>
    </source>
</evidence>
<feature type="compositionally biased region" description="Basic and acidic residues" evidence="27">
    <location>
        <begin position="46"/>
        <end position="58"/>
    </location>
</feature>
<feature type="repeat" description="HEAT" evidence="26">
    <location>
        <begin position="710"/>
        <end position="748"/>
    </location>
</feature>
<dbReference type="EMBL" id="SPNW01000010">
    <property type="protein sequence ID" value="TIA91788.1"/>
    <property type="molecule type" value="Genomic_DNA"/>
</dbReference>
<dbReference type="InterPro" id="IPR006172">
    <property type="entry name" value="DNA-dir_DNA_pol_B"/>
</dbReference>
<evidence type="ECO:0000256" key="8">
    <source>
        <dbReference type="ARBA" id="ARBA00022695"/>
    </source>
</evidence>
<dbReference type="InterPro" id="IPR011989">
    <property type="entry name" value="ARM-like"/>
</dbReference>
<dbReference type="InterPro" id="IPR006133">
    <property type="entry name" value="DNA-dir_DNA_pol_B_exonuc"/>
</dbReference>
<dbReference type="InterPro" id="IPR043502">
    <property type="entry name" value="DNA/RNA_pol_sf"/>
</dbReference>
<dbReference type="GO" id="GO:0003887">
    <property type="term" value="F:DNA-directed DNA polymerase activity"/>
    <property type="evidence" value="ECO:0007669"/>
    <property type="project" value="UniProtKB-KW"/>
</dbReference>
<keyword evidence="13" id="KW-0677">Repeat</keyword>
<dbReference type="PRINTS" id="PR00106">
    <property type="entry name" value="DNAPOLB"/>
</dbReference>
<evidence type="ECO:0000256" key="18">
    <source>
        <dbReference type="ARBA" id="ARBA00023004"/>
    </source>
</evidence>
<keyword evidence="6" id="KW-0507">mRNA processing</keyword>
<dbReference type="Gene3D" id="1.25.10.10">
    <property type="entry name" value="Leucine-rich Repeat Variant"/>
    <property type="match status" value="2"/>
</dbReference>
<evidence type="ECO:0000256" key="21">
    <source>
        <dbReference type="ARBA" id="ARBA00023187"/>
    </source>
</evidence>
<feature type="compositionally biased region" description="Basic and acidic residues" evidence="27">
    <location>
        <begin position="97"/>
        <end position="107"/>
    </location>
</feature>
<evidence type="ECO:0000259" key="28">
    <source>
        <dbReference type="Pfam" id="PF00136"/>
    </source>
</evidence>
<dbReference type="Proteomes" id="UP000310189">
    <property type="component" value="Unassembled WGS sequence"/>
</dbReference>
<evidence type="ECO:0000256" key="1">
    <source>
        <dbReference type="ARBA" id="ARBA00001966"/>
    </source>
</evidence>
<dbReference type="EC" id="2.7.7.7" evidence="5"/>
<evidence type="ECO:0000256" key="6">
    <source>
        <dbReference type="ARBA" id="ARBA00022664"/>
    </source>
</evidence>
<name>A0A4T0FT98_9BASI</name>
<dbReference type="InterPro" id="IPR025687">
    <property type="entry name" value="Znf-C4pol"/>
</dbReference>
<keyword evidence="12" id="KW-0747">Spliceosome</keyword>
<dbReference type="Gene3D" id="1.10.132.60">
    <property type="entry name" value="DNA polymerase family B, C-terminal domain"/>
    <property type="match status" value="1"/>
</dbReference>
<feature type="region of interest" description="Disordered" evidence="27">
    <location>
        <begin position="1173"/>
        <end position="1192"/>
    </location>
</feature>
<evidence type="ECO:0000256" key="12">
    <source>
        <dbReference type="ARBA" id="ARBA00022728"/>
    </source>
</evidence>
<dbReference type="CDD" id="cd05533">
    <property type="entry name" value="POLBc_delta"/>
    <property type="match status" value="1"/>
</dbReference>
<dbReference type="FunFam" id="3.30.420.10:FF:000004">
    <property type="entry name" value="DNA polymerase"/>
    <property type="match status" value="1"/>
</dbReference>
<evidence type="ECO:0000256" key="16">
    <source>
        <dbReference type="ARBA" id="ARBA00022839"/>
    </source>
</evidence>
<evidence type="ECO:0000313" key="34">
    <source>
        <dbReference type="Proteomes" id="UP000310189"/>
    </source>
</evidence>
<dbReference type="SUPFAM" id="SSF56672">
    <property type="entry name" value="DNA/RNA polymerases"/>
    <property type="match status" value="1"/>
</dbReference>
<evidence type="ECO:0000256" key="17">
    <source>
        <dbReference type="ARBA" id="ARBA00022932"/>
    </source>
</evidence>
<dbReference type="PROSITE" id="PS50077">
    <property type="entry name" value="HEAT_REPEAT"/>
    <property type="match status" value="1"/>
</dbReference>
<keyword evidence="17" id="KW-0239">DNA-directed DNA polymerase</keyword>
<dbReference type="FunFam" id="1.10.287.690:FF:000001">
    <property type="entry name" value="DNA polymerase"/>
    <property type="match status" value="1"/>
</dbReference>
<dbReference type="PANTHER" id="PTHR12097">
    <property type="entry name" value="SPLICING FACTOR 3B, SUBUNIT 1-RELATED"/>
    <property type="match status" value="1"/>
</dbReference>
<keyword evidence="14" id="KW-0378">Hydrolase</keyword>
<dbReference type="InterPro" id="IPR021133">
    <property type="entry name" value="HEAT_type_2"/>
</dbReference>